<evidence type="ECO:0000313" key="5">
    <source>
        <dbReference type="Proteomes" id="UP000186922"/>
    </source>
</evidence>
<comment type="caution">
    <text evidence="1">Lacks conserved residue(s) required for the propagation of feature annotation.</text>
</comment>
<sequence length="474" mass="52587">MNNLVLYLILCLVVGRGRVTGEEWRCADCQHITSVKARILNQLGLPASSFASYDIVWPVLPYRHKRTFLDDPFYPEAEHFMSMSLFGRRLTAYLNPSNITSSSACFFRGRVETCEREQCTIGKAAVSDCSDRGIFGYFQVDNDGVALSPLPSVIATASQDAIGGHLAKLIEPLQMWDDIPAIEAYVKEQNDKQQRERNHFLPTFKYSPLLDAFFPLPLPARYSTLSAPDMELSTKETGQIEIKLRIFVDKDMVDILDKKYGDVSSEQLTSVLSAINAVQTIYDDTSLGPVGVRLSVEEVAFEREGEAQSLQLGDGNAEEYLTAFCNGQDSLLTAQADVTMALTGLDLYGLLNNINKDKVYSGLAFKNNKIYGVTGLSYTGGACRQNRNCMVVEFRKEMENVETIAHELGHALGMNHDGTNNDCDSFAGKIMSLSVVRQRSGWSTCSAESFQSFLQKRGSCLLKINQGPSRKISQ</sequence>
<name>A0A1D1UY84_RAMVA</name>
<proteinExistence type="predicted"/>
<dbReference type="PROSITE" id="PS50215">
    <property type="entry name" value="ADAM_MEPRO"/>
    <property type="match status" value="1"/>
</dbReference>
<keyword evidence="1" id="KW-0862">Zinc</keyword>
<keyword evidence="1" id="KW-0479">Metal-binding</keyword>
<organism evidence="4 5">
    <name type="scientific">Ramazzottius varieornatus</name>
    <name type="common">Water bear</name>
    <name type="synonym">Tardigrade</name>
    <dbReference type="NCBI Taxonomy" id="947166"/>
    <lineage>
        <taxon>Eukaryota</taxon>
        <taxon>Metazoa</taxon>
        <taxon>Ecdysozoa</taxon>
        <taxon>Tardigrada</taxon>
        <taxon>Eutardigrada</taxon>
        <taxon>Parachela</taxon>
        <taxon>Hypsibioidea</taxon>
        <taxon>Ramazzottiidae</taxon>
        <taxon>Ramazzottius</taxon>
    </lineage>
</organism>
<dbReference type="STRING" id="947166.A0A1D1UY84"/>
<feature type="signal peptide" evidence="2">
    <location>
        <begin position="1"/>
        <end position="21"/>
    </location>
</feature>
<dbReference type="Proteomes" id="UP000186922">
    <property type="component" value="Unassembled WGS sequence"/>
</dbReference>
<feature type="binding site" evidence="1">
    <location>
        <position position="406"/>
    </location>
    <ligand>
        <name>Zn(2+)</name>
        <dbReference type="ChEBI" id="CHEBI:29105"/>
        <note>catalytic</note>
    </ligand>
</feature>
<dbReference type="Pfam" id="PF01421">
    <property type="entry name" value="Reprolysin"/>
    <property type="match status" value="1"/>
</dbReference>
<feature type="domain" description="Peptidase M12B" evidence="3">
    <location>
        <begin position="240"/>
        <end position="466"/>
    </location>
</feature>
<dbReference type="Gene3D" id="3.40.390.10">
    <property type="entry name" value="Collagenase (Catalytic Domain)"/>
    <property type="match status" value="1"/>
</dbReference>
<feature type="binding site" evidence="1">
    <location>
        <position position="410"/>
    </location>
    <ligand>
        <name>Zn(2+)</name>
        <dbReference type="ChEBI" id="CHEBI:29105"/>
        <note>catalytic</note>
    </ligand>
</feature>
<dbReference type="InterPro" id="IPR001590">
    <property type="entry name" value="Peptidase_M12B"/>
</dbReference>
<keyword evidence="2" id="KW-0732">Signal</keyword>
<dbReference type="GO" id="GO:0006508">
    <property type="term" value="P:proteolysis"/>
    <property type="evidence" value="ECO:0007669"/>
    <property type="project" value="InterPro"/>
</dbReference>
<reference evidence="4 5" key="1">
    <citation type="journal article" date="2016" name="Nat. Commun.">
        <title>Extremotolerant tardigrade genome and improved radiotolerance of human cultured cells by tardigrade-unique protein.</title>
        <authorList>
            <person name="Hashimoto T."/>
            <person name="Horikawa D.D."/>
            <person name="Saito Y."/>
            <person name="Kuwahara H."/>
            <person name="Kozuka-Hata H."/>
            <person name="Shin-I T."/>
            <person name="Minakuchi Y."/>
            <person name="Ohishi K."/>
            <person name="Motoyama A."/>
            <person name="Aizu T."/>
            <person name="Enomoto A."/>
            <person name="Kondo K."/>
            <person name="Tanaka S."/>
            <person name="Hara Y."/>
            <person name="Koshikawa S."/>
            <person name="Sagara H."/>
            <person name="Miura T."/>
            <person name="Yokobori S."/>
            <person name="Miyagawa K."/>
            <person name="Suzuki Y."/>
            <person name="Kubo T."/>
            <person name="Oyama M."/>
            <person name="Kohara Y."/>
            <person name="Fujiyama A."/>
            <person name="Arakawa K."/>
            <person name="Katayama T."/>
            <person name="Toyoda A."/>
            <person name="Kunieda T."/>
        </authorList>
    </citation>
    <scope>NUCLEOTIDE SEQUENCE [LARGE SCALE GENOMIC DNA]</scope>
    <source>
        <strain evidence="4 5">YOKOZUNA-1</strain>
    </source>
</reference>
<dbReference type="AlphaFoldDB" id="A0A1D1UY84"/>
<protein>
    <recommendedName>
        <fullName evidence="3">Peptidase M12B domain-containing protein</fullName>
    </recommendedName>
</protein>
<dbReference type="SUPFAM" id="SSF55486">
    <property type="entry name" value="Metalloproteases ('zincins'), catalytic domain"/>
    <property type="match status" value="1"/>
</dbReference>
<feature type="active site" evidence="1">
    <location>
        <position position="407"/>
    </location>
</feature>
<comment type="caution">
    <text evidence="4">The sequence shown here is derived from an EMBL/GenBank/DDBJ whole genome shotgun (WGS) entry which is preliminary data.</text>
</comment>
<keyword evidence="5" id="KW-1185">Reference proteome</keyword>
<gene>
    <name evidence="4" type="primary">RvY_03661-1</name>
    <name evidence="4" type="synonym">RvY_03661.1</name>
    <name evidence="4" type="ORF">RvY_03661</name>
</gene>
<dbReference type="GO" id="GO:0046872">
    <property type="term" value="F:metal ion binding"/>
    <property type="evidence" value="ECO:0007669"/>
    <property type="project" value="UniProtKB-KW"/>
</dbReference>
<evidence type="ECO:0000256" key="1">
    <source>
        <dbReference type="PROSITE-ProRule" id="PRU00276"/>
    </source>
</evidence>
<feature type="chain" id="PRO_5008897783" description="Peptidase M12B domain-containing protein" evidence="2">
    <location>
        <begin position="22"/>
        <end position="474"/>
    </location>
</feature>
<dbReference type="PANTHER" id="PTHR11905">
    <property type="entry name" value="ADAM A DISINTEGRIN AND METALLOPROTEASE DOMAIN"/>
    <property type="match status" value="1"/>
</dbReference>
<feature type="binding site" evidence="1">
    <location>
        <position position="416"/>
    </location>
    <ligand>
        <name>Zn(2+)</name>
        <dbReference type="ChEBI" id="CHEBI:29105"/>
        <note>catalytic</note>
    </ligand>
</feature>
<dbReference type="EMBL" id="BDGG01000002">
    <property type="protein sequence ID" value="GAU91403.1"/>
    <property type="molecule type" value="Genomic_DNA"/>
</dbReference>
<dbReference type="GO" id="GO:0004222">
    <property type="term" value="F:metalloendopeptidase activity"/>
    <property type="evidence" value="ECO:0007669"/>
    <property type="project" value="InterPro"/>
</dbReference>
<dbReference type="PANTHER" id="PTHR11905:SF159">
    <property type="entry name" value="ADAM METALLOPROTEASE"/>
    <property type="match status" value="1"/>
</dbReference>
<dbReference type="InterPro" id="IPR024079">
    <property type="entry name" value="MetalloPept_cat_dom_sf"/>
</dbReference>
<evidence type="ECO:0000313" key="4">
    <source>
        <dbReference type="EMBL" id="GAU91403.1"/>
    </source>
</evidence>
<evidence type="ECO:0000259" key="3">
    <source>
        <dbReference type="PROSITE" id="PS50215"/>
    </source>
</evidence>
<evidence type="ECO:0000256" key="2">
    <source>
        <dbReference type="SAM" id="SignalP"/>
    </source>
</evidence>
<accession>A0A1D1UY84</accession>
<dbReference type="OrthoDB" id="10035764at2759"/>